<keyword evidence="2" id="KW-1185">Reference proteome</keyword>
<sequence>MTYEFMLQVVVGPNPAKAVATDGGTEFCKLHLGNPVIQNIVRNPPKDPPYDAMFM</sequence>
<dbReference type="Proteomes" id="UP000053097">
    <property type="component" value="Unassembled WGS sequence"/>
</dbReference>
<proteinExistence type="predicted"/>
<dbReference type="EMBL" id="KK109915">
    <property type="protein sequence ID" value="EZA46581.1"/>
    <property type="molecule type" value="Genomic_DNA"/>
</dbReference>
<accession>A0A026VSX2</accession>
<protein>
    <submittedName>
        <fullName evidence="1">Uncharacterized protein</fullName>
    </submittedName>
</protein>
<evidence type="ECO:0000313" key="2">
    <source>
        <dbReference type="Proteomes" id="UP000053097"/>
    </source>
</evidence>
<name>A0A026VSX2_OOCBI</name>
<dbReference type="AlphaFoldDB" id="A0A026VSX2"/>
<evidence type="ECO:0000313" key="1">
    <source>
        <dbReference type="EMBL" id="EZA46581.1"/>
    </source>
</evidence>
<organism evidence="1 2">
    <name type="scientific">Ooceraea biroi</name>
    <name type="common">Clonal raider ant</name>
    <name type="synonym">Cerapachys biroi</name>
    <dbReference type="NCBI Taxonomy" id="2015173"/>
    <lineage>
        <taxon>Eukaryota</taxon>
        <taxon>Metazoa</taxon>
        <taxon>Ecdysozoa</taxon>
        <taxon>Arthropoda</taxon>
        <taxon>Hexapoda</taxon>
        <taxon>Insecta</taxon>
        <taxon>Pterygota</taxon>
        <taxon>Neoptera</taxon>
        <taxon>Endopterygota</taxon>
        <taxon>Hymenoptera</taxon>
        <taxon>Apocrita</taxon>
        <taxon>Aculeata</taxon>
        <taxon>Formicoidea</taxon>
        <taxon>Formicidae</taxon>
        <taxon>Dorylinae</taxon>
        <taxon>Ooceraea</taxon>
    </lineage>
</organism>
<feature type="non-terminal residue" evidence="1">
    <location>
        <position position="55"/>
    </location>
</feature>
<reference evidence="1 2" key="1">
    <citation type="journal article" date="2014" name="Curr. Biol.">
        <title>The genome of the clonal raider ant Cerapachys biroi.</title>
        <authorList>
            <person name="Oxley P.R."/>
            <person name="Ji L."/>
            <person name="Fetter-Pruneda I."/>
            <person name="McKenzie S.K."/>
            <person name="Li C."/>
            <person name="Hu H."/>
            <person name="Zhang G."/>
            <person name="Kronauer D.J."/>
        </authorList>
    </citation>
    <scope>NUCLEOTIDE SEQUENCE [LARGE SCALE GENOMIC DNA]</scope>
</reference>
<gene>
    <name evidence="1" type="ORF">X777_00011</name>
</gene>